<dbReference type="AlphaFoldDB" id="A0A6J4L041"/>
<accession>A0A6J4L041</accession>
<keyword evidence="2" id="KW-0378">Hydrolase</keyword>
<dbReference type="GO" id="GO:0004053">
    <property type="term" value="F:arginase activity"/>
    <property type="evidence" value="ECO:0007669"/>
    <property type="project" value="UniProtKB-EC"/>
</dbReference>
<organism evidence="2">
    <name type="scientific">uncultured Lysobacter sp</name>
    <dbReference type="NCBI Taxonomy" id="271060"/>
    <lineage>
        <taxon>Bacteria</taxon>
        <taxon>Pseudomonadati</taxon>
        <taxon>Pseudomonadota</taxon>
        <taxon>Gammaproteobacteria</taxon>
        <taxon>Lysobacterales</taxon>
        <taxon>Lysobacteraceae</taxon>
        <taxon>Lysobacter</taxon>
        <taxon>environmental samples</taxon>
    </lineage>
</organism>
<feature type="region of interest" description="Disordered" evidence="1">
    <location>
        <begin position="1"/>
        <end position="119"/>
    </location>
</feature>
<feature type="compositionally biased region" description="Basic residues" evidence="1">
    <location>
        <begin position="7"/>
        <end position="22"/>
    </location>
</feature>
<feature type="non-terminal residue" evidence="2">
    <location>
        <position position="1"/>
    </location>
</feature>
<name>A0A6J4L041_9GAMM</name>
<proteinExistence type="predicted"/>
<protein>
    <submittedName>
        <fullName evidence="2">Arginase</fullName>
        <ecNumber evidence="2">3.5.3.1</ecNumber>
    </submittedName>
</protein>
<feature type="compositionally biased region" description="Basic residues" evidence="1">
    <location>
        <begin position="195"/>
        <end position="207"/>
    </location>
</feature>
<feature type="region of interest" description="Disordered" evidence="1">
    <location>
        <begin position="153"/>
        <end position="306"/>
    </location>
</feature>
<reference evidence="2" key="1">
    <citation type="submission" date="2020-02" db="EMBL/GenBank/DDBJ databases">
        <authorList>
            <person name="Meier V. D."/>
        </authorList>
    </citation>
    <scope>NUCLEOTIDE SEQUENCE</scope>
    <source>
        <strain evidence="2">AVDCRST_MAG71</strain>
    </source>
</reference>
<feature type="compositionally biased region" description="Basic and acidic residues" evidence="1">
    <location>
        <begin position="161"/>
        <end position="188"/>
    </location>
</feature>
<feature type="compositionally biased region" description="Basic and acidic residues" evidence="1">
    <location>
        <begin position="61"/>
        <end position="82"/>
    </location>
</feature>
<sequence length="306" mass="33433">APLPTRHDHRRAHRHRCRRPRRPPGPGCTAHCRPARSVVDARRRCHGPRQPGRPAEPVAGCDRRLPPPRRSDRVEPHRDGSGARRVAHRPHADAAGRRPLPRAGFDHRGRAALPRNRQEAARAVAGRACGLQHQRGDAVGQCAWHAGGLPVRPGPATVDAPGRRFTGDHARRDPPDRHPLGGRGREAADQGIQPRRVRHALHRRGRHEARDGRSAGRHGRQHPPARELRRGLPRSADCAGRGHHDSRRAELPRGAAGDGDDCRHRPYGVAGHRRTQSGAGHEECDRPAGGGPGGKPVRQVDVDPGL</sequence>
<feature type="non-terminal residue" evidence="2">
    <location>
        <position position="306"/>
    </location>
</feature>
<gene>
    <name evidence="2" type="ORF">AVDCRST_MAG71-1236</name>
</gene>
<dbReference type="EMBL" id="CADCUA010000318">
    <property type="protein sequence ID" value="CAA9320378.1"/>
    <property type="molecule type" value="Genomic_DNA"/>
</dbReference>
<feature type="compositionally biased region" description="Basic and acidic residues" evidence="1">
    <location>
        <begin position="240"/>
        <end position="251"/>
    </location>
</feature>
<evidence type="ECO:0000313" key="2">
    <source>
        <dbReference type="EMBL" id="CAA9320378.1"/>
    </source>
</evidence>
<dbReference type="EC" id="3.5.3.1" evidence="2"/>
<evidence type="ECO:0000256" key="1">
    <source>
        <dbReference type="SAM" id="MobiDB-lite"/>
    </source>
</evidence>